<keyword evidence="1" id="KW-0175">Coiled coil</keyword>
<feature type="coiled-coil region" evidence="1">
    <location>
        <begin position="165"/>
        <end position="192"/>
    </location>
</feature>
<evidence type="ECO:0000256" key="1">
    <source>
        <dbReference type="SAM" id="Coils"/>
    </source>
</evidence>
<evidence type="ECO:0000256" key="2">
    <source>
        <dbReference type="SAM" id="MobiDB-lite"/>
    </source>
</evidence>
<organism evidence="3 4">
    <name type="scientific">Dibothriocephalus latus</name>
    <name type="common">Fish tapeworm</name>
    <name type="synonym">Diphyllobothrium latum</name>
    <dbReference type="NCBI Taxonomy" id="60516"/>
    <lineage>
        <taxon>Eukaryota</taxon>
        <taxon>Metazoa</taxon>
        <taxon>Spiralia</taxon>
        <taxon>Lophotrochozoa</taxon>
        <taxon>Platyhelminthes</taxon>
        <taxon>Cestoda</taxon>
        <taxon>Eucestoda</taxon>
        <taxon>Diphyllobothriidea</taxon>
        <taxon>Diphyllobothriidae</taxon>
        <taxon>Dibothriocephalus</taxon>
    </lineage>
</organism>
<feature type="coiled-coil region" evidence="1">
    <location>
        <begin position="23"/>
        <end position="50"/>
    </location>
</feature>
<sequence length="223" mass="24725">MPASTEATASKDTQAAPDRSLKVVASDQLVEELQQRLAKEEKEASAESEEWTKRLLQMAEELRKLKGLVAEPDEATAAALSQMSVKLLEAEAELAQKDEEALNQMVQLTRTELEMQTSEENASPTQALIVEELTKRLEVLEAERCKLATSLTERQQATSYLEELLSQKGTEVDQYAERVAQLELNLSNILADRDRKLGELQAAVGSHGSSEDIAQSITTLRRQ</sequence>
<protein>
    <submittedName>
        <fullName evidence="3">Uncharacterized protein</fullName>
    </submittedName>
</protein>
<name>A0A3P7L155_DIBLA</name>
<reference evidence="3 4" key="1">
    <citation type="submission" date="2018-11" db="EMBL/GenBank/DDBJ databases">
        <authorList>
            <consortium name="Pathogen Informatics"/>
        </authorList>
    </citation>
    <scope>NUCLEOTIDE SEQUENCE [LARGE SCALE GENOMIC DNA]</scope>
</reference>
<gene>
    <name evidence="3" type="ORF">DILT_LOCUS7036</name>
</gene>
<dbReference type="AlphaFoldDB" id="A0A3P7L155"/>
<evidence type="ECO:0000313" key="3">
    <source>
        <dbReference type="EMBL" id="VDN11205.1"/>
    </source>
</evidence>
<keyword evidence="4" id="KW-1185">Reference proteome</keyword>
<dbReference type="OrthoDB" id="2130750at2759"/>
<dbReference type="EMBL" id="UYRU01050955">
    <property type="protein sequence ID" value="VDN11205.1"/>
    <property type="molecule type" value="Genomic_DNA"/>
</dbReference>
<evidence type="ECO:0000313" key="4">
    <source>
        <dbReference type="Proteomes" id="UP000281553"/>
    </source>
</evidence>
<feature type="region of interest" description="Disordered" evidence="2">
    <location>
        <begin position="1"/>
        <end position="22"/>
    </location>
</feature>
<dbReference type="Proteomes" id="UP000281553">
    <property type="component" value="Unassembled WGS sequence"/>
</dbReference>
<accession>A0A3P7L155</accession>
<feature type="compositionally biased region" description="Polar residues" evidence="2">
    <location>
        <begin position="1"/>
        <end position="13"/>
    </location>
</feature>
<proteinExistence type="predicted"/>